<dbReference type="Pfam" id="PF14248">
    <property type="entry name" value="DUF4345"/>
    <property type="match status" value="1"/>
</dbReference>
<proteinExistence type="predicted"/>
<dbReference type="RefSeq" id="WP_062145447.1">
    <property type="nucleotide sequence ID" value="NZ_CP013002.1"/>
</dbReference>
<dbReference type="InterPro" id="IPR025597">
    <property type="entry name" value="DUF4345"/>
</dbReference>
<evidence type="ECO:0000313" key="2">
    <source>
        <dbReference type="EMBL" id="ALL12937.1"/>
    </source>
</evidence>
<keyword evidence="1" id="KW-1133">Transmembrane helix</keyword>
<organism evidence="2 3">
    <name type="scientific">Caulobacter henricii</name>
    <dbReference type="NCBI Taxonomy" id="69395"/>
    <lineage>
        <taxon>Bacteria</taxon>
        <taxon>Pseudomonadati</taxon>
        <taxon>Pseudomonadota</taxon>
        <taxon>Alphaproteobacteria</taxon>
        <taxon>Caulobacterales</taxon>
        <taxon>Caulobacteraceae</taxon>
        <taxon>Caulobacter</taxon>
    </lineage>
</organism>
<keyword evidence="3" id="KW-1185">Reference proteome</keyword>
<name>A0A0P0NZ04_9CAUL</name>
<dbReference type="EMBL" id="CP013002">
    <property type="protein sequence ID" value="ALL12937.1"/>
    <property type="molecule type" value="Genomic_DNA"/>
</dbReference>
<dbReference type="AlphaFoldDB" id="A0A0P0NZ04"/>
<reference evidence="2 3" key="1">
    <citation type="submission" date="2015-10" db="EMBL/GenBank/DDBJ databases">
        <title>Conservation of the essential genome among Caulobacter and Brevundimonas species.</title>
        <authorList>
            <person name="Scott D."/>
            <person name="Ely B."/>
        </authorList>
    </citation>
    <scope>NUCLEOTIDE SEQUENCE [LARGE SCALE GENOMIC DNA]</scope>
    <source>
        <strain evidence="2 3">CB4</strain>
    </source>
</reference>
<accession>A0A0P0NZ04</accession>
<feature type="transmembrane region" description="Helical" evidence="1">
    <location>
        <begin position="74"/>
        <end position="95"/>
    </location>
</feature>
<feature type="transmembrane region" description="Helical" evidence="1">
    <location>
        <begin position="101"/>
        <end position="122"/>
    </location>
</feature>
<evidence type="ECO:0000256" key="1">
    <source>
        <dbReference type="SAM" id="Phobius"/>
    </source>
</evidence>
<feature type="transmembrane region" description="Helical" evidence="1">
    <location>
        <begin position="7"/>
        <end position="25"/>
    </location>
</feature>
<sequence>MQKLTRGLVGTAGVLALLMAVVFWLRPAELGGKLGLEPVGALGLASLRADLGGFFGAAGVFALLAAVRNRRDLLLVPITLIGIALAGRMLSLALTGLSPPLIQPIVVEAVLLAIMVLGYRGLNKSSV</sequence>
<protein>
    <recommendedName>
        <fullName evidence="4">DUF4345 domain-containing protein</fullName>
    </recommendedName>
</protein>
<keyword evidence="1" id="KW-0812">Transmembrane</keyword>
<keyword evidence="1" id="KW-0472">Membrane</keyword>
<dbReference type="KEGG" id="chq:AQ619_05985"/>
<evidence type="ECO:0008006" key="4">
    <source>
        <dbReference type="Google" id="ProtNLM"/>
    </source>
</evidence>
<dbReference type="STRING" id="69395.AQ619_05985"/>
<gene>
    <name evidence="2" type="ORF">AQ619_05985</name>
</gene>
<dbReference type="Proteomes" id="UP000056905">
    <property type="component" value="Chromosome"/>
</dbReference>
<dbReference type="OrthoDB" id="5875348at2"/>
<evidence type="ECO:0000313" key="3">
    <source>
        <dbReference type="Proteomes" id="UP000056905"/>
    </source>
</evidence>
<feature type="transmembrane region" description="Helical" evidence="1">
    <location>
        <begin position="45"/>
        <end position="67"/>
    </location>
</feature>